<feature type="transmembrane region" description="Helical" evidence="10">
    <location>
        <begin position="438"/>
        <end position="462"/>
    </location>
</feature>
<evidence type="ECO:0000313" key="12">
    <source>
        <dbReference type="EMBL" id="CAD7011380.1"/>
    </source>
</evidence>
<dbReference type="PANTHER" id="PTHR24238:SF58">
    <property type="entry name" value="FI22604P1"/>
    <property type="match status" value="1"/>
</dbReference>
<feature type="domain" description="G-protein coupled receptors family 1 profile" evidence="11">
    <location>
        <begin position="71"/>
        <end position="495"/>
    </location>
</feature>
<feature type="transmembrane region" description="Helical" evidence="10">
    <location>
        <begin position="131"/>
        <end position="152"/>
    </location>
</feature>
<dbReference type="PROSITE" id="PS50262">
    <property type="entry name" value="G_PROTEIN_RECEP_F1_2"/>
    <property type="match status" value="1"/>
</dbReference>
<evidence type="ECO:0000256" key="4">
    <source>
        <dbReference type="ARBA" id="ARBA00022989"/>
    </source>
</evidence>
<evidence type="ECO:0000256" key="8">
    <source>
        <dbReference type="ARBA" id="ARBA00023224"/>
    </source>
</evidence>
<feature type="transmembrane region" description="Helical" evidence="10">
    <location>
        <begin position="55"/>
        <end position="75"/>
    </location>
</feature>
<gene>
    <name evidence="12" type="ORF">CCAP1982_LOCUS19481</name>
</gene>
<evidence type="ECO:0000259" key="11">
    <source>
        <dbReference type="PROSITE" id="PS50262"/>
    </source>
</evidence>
<proteinExistence type="inferred from homology"/>
<evidence type="ECO:0000256" key="2">
    <source>
        <dbReference type="ARBA" id="ARBA00010663"/>
    </source>
</evidence>
<dbReference type="SUPFAM" id="SSF81321">
    <property type="entry name" value="Family A G protein-coupled receptor-like"/>
    <property type="match status" value="1"/>
</dbReference>
<dbReference type="GO" id="GO:0008188">
    <property type="term" value="F:neuropeptide receptor activity"/>
    <property type="evidence" value="ECO:0007669"/>
    <property type="project" value="TreeGrafter"/>
</dbReference>
<organism evidence="12 13">
    <name type="scientific">Ceratitis capitata</name>
    <name type="common">Mediterranean fruit fly</name>
    <name type="synonym">Tephritis capitata</name>
    <dbReference type="NCBI Taxonomy" id="7213"/>
    <lineage>
        <taxon>Eukaryota</taxon>
        <taxon>Metazoa</taxon>
        <taxon>Ecdysozoa</taxon>
        <taxon>Arthropoda</taxon>
        <taxon>Hexapoda</taxon>
        <taxon>Insecta</taxon>
        <taxon>Pterygota</taxon>
        <taxon>Neoptera</taxon>
        <taxon>Endopterygota</taxon>
        <taxon>Diptera</taxon>
        <taxon>Brachycera</taxon>
        <taxon>Muscomorpha</taxon>
        <taxon>Tephritoidea</taxon>
        <taxon>Tephritidae</taxon>
        <taxon>Ceratitis</taxon>
        <taxon>Ceratitis</taxon>
    </lineage>
</organism>
<evidence type="ECO:0000256" key="1">
    <source>
        <dbReference type="ARBA" id="ARBA00004141"/>
    </source>
</evidence>
<keyword evidence="6 10" id="KW-0472">Membrane</keyword>
<dbReference type="Proteomes" id="UP000606786">
    <property type="component" value="Unassembled WGS sequence"/>
</dbReference>
<comment type="subcellular location">
    <subcellularLocation>
        <location evidence="1">Membrane</location>
        <topology evidence="1">Multi-pass membrane protein</topology>
    </subcellularLocation>
</comment>
<evidence type="ECO:0000256" key="5">
    <source>
        <dbReference type="ARBA" id="ARBA00023040"/>
    </source>
</evidence>
<evidence type="ECO:0000256" key="10">
    <source>
        <dbReference type="SAM" id="Phobius"/>
    </source>
</evidence>
<feature type="transmembrane region" description="Helical" evidence="10">
    <location>
        <begin position="474"/>
        <end position="498"/>
    </location>
</feature>
<keyword evidence="3 9" id="KW-0812">Transmembrane</keyword>
<reference evidence="12" key="1">
    <citation type="submission" date="2020-11" db="EMBL/GenBank/DDBJ databases">
        <authorList>
            <person name="Whitehead M."/>
        </authorList>
    </citation>
    <scope>NUCLEOTIDE SEQUENCE</scope>
    <source>
        <strain evidence="12">EGII</strain>
    </source>
</reference>
<sequence>MAEDLKLFENAFRRAHNRITVYEGSLGAYAYESNEIVHRGILREDLLVLNSTERIAFITVISFLLAVSLCGNIGALHVNFRRKIRPFFRACLISLAIGDLINTLFLSTAYLSQISNDFLQIWVLGHIMCHLVPFINTAAILVSSITLVGIALDRYFAVMRAVISFWNPGVIFCVLSMLVLWATSIGISWPVFRVYELFPVYILTVQKMPMDVGLNSTATTSADVDILGKVIAGSAATATTNARPIVPALHETFSDTVTQTMWEQRNDANNKRKYAMVITSERFANFRVCVAMLTTQLIVYRIILHRYFGIIFVPTIIAFVCINAVIAKQLWKRRKTAMTVNKIDHSRFVEKWFGWCCCGKGLKGRDKEELGTKDNSNEVKPGTTHNFNALADTRIELAPFNVPSATTMQHFILPSNTSHAPPANIKPSNSRESRHIRMFYIVIMLITSFLLLRLPTWIFLITRMYIPYAGHTPIILHYTFGILNITNSVLNPFLYTFLTETIKCANFIKGTFRHRFCGFRLCKQQKQEFGSNDVSQKCDITSDHSTAICCGSSWFSKAEVVSPKVNFESPAKLNTIENFSNY</sequence>
<dbReference type="Gene3D" id="1.20.1070.10">
    <property type="entry name" value="Rhodopsin 7-helix transmembrane proteins"/>
    <property type="match status" value="1"/>
</dbReference>
<dbReference type="GO" id="GO:0005886">
    <property type="term" value="C:plasma membrane"/>
    <property type="evidence" value="ECO:0007669"/>
    <property type="project" value="TreeGrafter"/>
</dbReference>
<dbReference type="AlphaFoldDB" id="A0A811V7Q7"/>
<evidence type="ECO:0000256" key="6">
    <source>
        <dbReference type="ARBA" id="ARBA00023136"/>
    </source>
</evidence>
<dbReference type="PRINTS" id="PR00237">
    <property type="entry name" value="GPCRRHODOPSN"/>
</dbReference>
<dbReference type="PANTHER" id="PTHR24238">
    <property type="entry name" value="G-PROTEIN COUPLED RECEPTOR"/>
    <property type="match status" value="1"/>
</dbReference>
<evidence type="ECO:0000313" key="13">
    <source>
        <dbReference type="Proteomes" id="UP000606786"/>
    </source>
</evidence>
<dbReference type="Pfam" id="PF00001">
    <property type="entry name" value="7tm_1"/>
    <property type="match status" value="1"/>
</dbReference>
<dbReference type="InterPro" id="IPR017452">
    <property type="entry name" value="GPCR_Rhodpsn_7TM"/>
</dbReference>
<keyword evidence="13" id="KW-1185">Reference proteome</keyword>
<accession>A0A811V7Q7</accession>
<comment type="caution">
    <text evidence="12">The sequence shown here is derived from an EMBL/GenBank/DDBJ whole genome shotgun (WGS) entry which is preliminary data.</text>
</comment>
<dbReference type="InterPro" id="IPR000276">
    <property type="entry name" value="GPCR_Rhodpsn"/>
</dbReference>
<keyword evidence="7 9" id="KW-0675">Receptor</keyword>
<comment type="similarity">
    <text evidence="2 9">Belongs to the G-protein coupled receptor 1 family.</text>
</comment>
<dbReference type="EMBL" id="CAJHJT010000056">
    <property type="protein sequence ID" value="CAD7011380.1"/>
    <property type="molecule type" value="Genomic_DNA"/>
</dbReference>
<evidence type="ECO:0000256" key="3">
    <source>
        <dbReference type="ARBA" id="ARBA00022692"/>
    </source>
</evidence>
<keyword evidence="8 9" id="KW-0807">Transducer</keyword>
<name>A0A811V7Q7_CERCA</name>
<evidence type="ECO:0000256" key="9">
    <source>
        <dbReference type="RuleBase" id="RU000688"/>
    </source>
</evidence>
<feature type="transmembrane region" description="Helical" evidence="10">
    <location>
        <begin position="164"/>
        <end position="189"/>
    </location>
</feature>
<keyword evidence="4 10" id="KW-1133">Transmembrane helix</keyword>
<keyword evidence="5 9" id="KW-0297">G-protein coupled receptor</keyword>
<dbReference type="CDD" id="cd00637">
    <property type="entry name" value="7tm_classA_rhodopsin-like"/>
    <property type="match status" value="1"/>
</dbReference>
<feature type="transmembrane region" description="Helical" evidence="10">
    <location>
        <begin position="87"/>
        <end position="111"/>
    </location>
</feature>
<evidence type="ECO:0000256" key="7">
    <source>
        <dbReference type="ARBA" id="ARBA00023170"/>
    </source>
</evidence>
<dbReference type="PROSITE" id="PS00237">
    <property type="entry name" value="G_PROTEIN_RECEP_F1_1"/>
    <property type="match status" value="1"/>
</dbReference>
<dbReference type="OrthoDB" id="5957382at2759"/>
<protein>
    <submittedName>
        <fullName evidence="12">(Mediterranean fruit fly) hypothetical protein</fullName>
    </submittedName>
</protein>
<feature type="transmembrane region" description="Helical" evidence="10">
    <location>
        <begin position="307"/>
        <end position="326"/>
    </location>
</feature>